<proteinExistence type="predicted"/>
<reference evidence="1 2" key="1">
    <citation type="submission" date="2024-01" db="EMBL/GenBank/DDBJ databases">
        <title>The genomes of 5 underutilized Papilionoideae crops provide insights into root nodulation and disease resistance.</title>
        <authorList>
            <person name="Yuan L."/>
        </authorList>
    </citation>
    <scope>NUCLEOTIDE SEQUENCE [LARGE SCALE GENOMIC DNA]</scope>
    <source>
        <strain evidence="1">LY-2023</strain>
        <tissue evidence="1">Leaf</tissue>
    </source>
</reference>
<dbReference type="EMBL" id="JAYKXN010000001">
    <property type="protein sequence ID" value="KAK7319388.1"/>
    <property type="molecule type" value="Genomic_DNA"/>
</dbReference>
<dbReference type="AlphaFoldDB" id="A0AAN9KNE0"/>
<organism evidence="1 2">
    <name type="scientific">Clitoria ternatea</name>
    <name type="common">Butterfly pea</name>
    <dbReference type="NCBI Taxonomy" id="43366"/>
    <lineage>
        <taxon>Eukaryota</taxon>
        <taxon>Viridiplantae</taxon>
        <taxon>Streptophyta</taxon>
        <taxon>Embryophyta</taxon>
        <taxon>Tracheophyta</taxon>
        <taxon>Spermatophyta</taxon>
        <taxon>Magnoliopsida</taxon>
        <taxon>eudicotyledons</taxon>
        <taxon>Gunneridae</taxon>
        <taxon>Pentapetalae</taxon>
        <taxon>rosids</taxon>
        <taxon>fabids</taxon>
        <taxon>Fabales</taxon>
        <taxon>Fabaceae</taxon>
        <taxon>Papilionoideae</taxon>
        <taxon>50 kb inversion clade</taxon>
        <taxon>NPAAA clade</taxon>
        <taxon>indigoferoid/millettioid clade</taxon>
        <taxon>Phaseoleae</taxon>
        <taxon>Clitoria</taxon>
    </lineage>
</organism>
<gene>
    <name evidence="1" type="ORF">RJT34_04109</name>
</gene>
<dbReference type="Proteomes" id="UP001359559">
    <property type="component" value="Unassembled WGS sequence"/>
</dbReference>
<name>A0AAN9KNE0_CLITE</name>
<sequence length="71" mass="7327">MPTAKSLLCTTSLKLFDPISGTADSSSSCAAPPTSKLQQCTLCSPISKPLEAEKPIHTDGNVPDVILLAVS</sequence>
<evidence type="ECO:0000313" key="2">
    <source>
        <dbReference type="Proteomes" id="UP001359559"/>
    </source>
</evidence>
<accession>A0AAN9KNE0</accession>
<evidence type="ECO:0000313" key="1">
    <source>
        <dbReference type="EMBL" id="KAK7319388.1"/>
    </source>
</evidence>
<comment type="caution">
    <text evidence="1">The sequence shown here is derived from an EMBL/GenBank/DDBJ whole genome shotgun (WGS) entry which is preliminary data.</text>
</comment>
<protein>
    <submittedName>
        <fullName evidence="1">Uncharacterized protein</fullName>
    </submittedName>
</protein>
<keyword evidence="2" id="KW-1185">Reference proteome</keyword>